<comment type="similarity">
    <text evidence="1">Belongs to the FAX family.</text>
</comment>
<comment type="caution">
    <text evidence="4">The sequence shown here is derived from an EMBL/GenBank/DDBJ whole genome shotgun (WGS) entry which is preliminary data.</text>
</comment>
<proteinExistence type="inferred from homology"/>
<dbReference type="EMBL" id="BTSY01000003">
    <property type="protein sequence ID" value="GMT17397.1"/>
    <property type="molecule type" value="Genomic_DNA"/>
</dbReference>
<name>A0AAV5VGZ6_9BILA</name>
<dbReference type="SFLD" id="SFLDG01180">
    <property type="entry name" value="SUF1"/>
    <property type="match status" value="1"/>
</dbReference>
<dbReference type="InterPro" id="IPR012336">
    <property type="entry name" value="Thioredoxin-like_fold"/>
</dbReference>
<dbReference type="SUPFAM" id="SSF52833">
    <property type="entry name" value="Thioredoxin-like"/>
    <property type="match status" value="1"/>
</dbReference>
<protein>
    <recommendedName>
        <fullName evidence="6">Glutathione S-transferase</fullName>
    </recommendedName>
</protein>
<dbReference type="InterPro" id="IPR033468">
    <property type="entry name" value="Metaxin_GST"/>
</dbReference>
<dbReference type="InterPro" id="IPR036282">
    <property type="entry name" value="Glutathione-S-Trfase_C_sf"/>
</dbReference>
<gene>
    <name evidence="4" type="ORF">PFISCL1PPCAC_8694</name>
</gene>
<evidence type="ECO:0000313" key="5">
    <source>
        <dbReference type="Proteomes" id="UP001432322"/>
    </source>
</evidence>
<accession>A0AAV5VGZ6</accession>
<dbReference type="InterPro" id="IPR036249">
    <property type="entry name" value="Thioredoxin-like_sf"/>
</dbReference>
<evidence type="ECO:0000313" key="4">
    <source>
        <dbReference type="EMBL" id="GMT17397.1"/>
    </source>
</evidence>
<evidence type="ECO:0000259" key="3">
    <source>
        <dbReference type="Pfam" id="PF17172"/>
    </source>
</evidence>
<dbReference type="PANTHER" id="PTHR12289:SF32">
    <property type="entry name" value="GST_C_6 DOMAIN-CONTAINING PROTEIN"/>
    <property type="match status" value="1"/>
</dbReference>
<dbReference type="PANTHER" id="PTHR12289">
    <property type="entry name" value="METAXIN RELATED"/>
    <property type="match status" value="1"/>
</dbReference>
<evidence type="ECO:0000256" key="1">
    <source>
        <dbReference type="ARBA" id="ARBA00006475"/>
    </source>
</evidence>
<dbReference type="SUPFAM" id="SSF47616">
    <property type="entry name" value="GST C-terminal domain-like"/>
    <property type="match status" value="1"/>
</dbReference>
<dbReference type="SFLD" id="SFLDG01200">
    <property type="entry name" value="SUF1.1"/>
    <property type="match status" value="1"/>
</dbReference>
<keyword evidence="5" id="KW-1185">Reference proteome</keyword>
<feature type="non-terminal residue" evidence="4">
    <location>
        <position position="1"/>
    </location>
</feature>
<dbReference type="Proteomes" id="UP001432322">
    <property type="component" value="Unassembled WGS sequence"/>
</dbReference>
<evidence type="ECO:0000259" key="2">
    <source>
        <dbReference type="Pfam" id="PF17171"/>
    </source>
</evidence>
<dbReference type="AlphaFoldDB" id="A0AAV5VGZ6"/>
<dbReference type="Gene3D" id="1.20.1050.10">
    <property type="match status" value="1"/>
</dbReference>
<dbReference type="Pfam" id="PF17171">
    <property type="entry name" value="GST_C_6"/>
    <property type="match status" value="1"/>
</dbReference>
<dbReference type="InterPro" id="IPR050931">
    <property type="entry name" value="Mito_Protein_Transport_Metaxin"/>
</dbReference>
<dbReference type="Pfam" id="PF17172">
    <property type="entry name" value="GST_N_4"/>
    <property type="match status" value="1"/>
</dbReference>
<dbReference type="InterPro" id="IPR040079">
    <property type="entry name" value="Glutathione_S-Trfase"/>
</dbReference>
<reference evidence="4" key="1">
    <citation type="submission" date="2023-10" db="EMBL/GenBank/DDBJ databases">
        <title>Genome assembly of Pristionchus species.</title>
        <authorList>
            <person name="Yoshida K."/>
            <person name="Sommer R.J."/>
        </authorList>
    </citation>
    <scope>NUCLEOTIDE SEQUENCE</scope>
    <source>
        <strain evidence="4">RS5133</strain>
    </source>
</reference>
<feature type="domain" description="Thioredoxin-like fold" evidence="3">
    <location>
        <begin position="25"/>
        <end position="112"/>
    </location>
</feature>
<organism evidence="4 5">
    <name type="scientific">Pristionchus fissidentatus</name>
    <dbReference type="NCBI Taxonomy" id="1538716"/>
    <lineage>
        <taxon>Eukaryota</taxon>
        <taxon>Metazoa</taxon>
        <taxon>Ecdysozoa</taxon>
        <taxon>Nematoda</taxon>
        <taxon>Chromadorea</taxon>
        <taxon>Rhabditida</taxon>
        <taxon>Rhabditina</taxon>
        <taxon>Diplogasteromorpha</taxon>
        <taxon>Diplogasteroidea</taxon>
        <taxon>Neodiplogasteridae</taxon>
        <taxon>Pristionchus</taxon>
    </lineage>
</organism>
<dbReference type="GO" id="GO:0005737">
    <property type="term" value="C:cytoplasm"/>
    <property type="evidence" value="ECO:0007669"/>
    <property type="project" value="TreeGrafter"/>
</dbReference>
<sequence>KLETSRSAYCTLQFNGSPTASSLSPYCVKVEAFCRLHNVKVERRYTVSARGKNNKLPFIELNGWQIADSQIILRRLATHFNLNAYPDTLNAGVGHMIERTLDNHTYHLVQYAQTRVVVPMMRHILVGKVPASLHPIAVPISAWYFKRKLLKQVRSSIGRFTDDEYDELLKNDLLQLQNILGERSFLLGEEPTQVDCVMMGHFGAAYYCIPTARSHLYELLESAQFAPLLAYLERTKQRIFGDEFGQK</sequence>
<dbReference type="SFLD" id="SFLDS00019">
    <property type="entry name" value="Glutathione_Transferase_(cytos"/>
    <property type="match status" value="1"/>
</dbReference>
<dbReference type="InterPro" id="IPR026928">
    <property type="entry name" value="FAX/IsoI-like"/>
</dbReference>
<feature type="domain" description="Metaxin glutathione S-transferase" evidence="2">
    <location>
        <begin position="170"/>
        <end position="234"/>
    </location>
</feature>
<evidence type="ECO:0008006" key="6">
    <source>
        <dbReference type="Google" id="ProtNLM"/>
    </source>
</evidence>